<dbReference type="EMBL" id="WHZX01000002">
    <property type="protein sequence ID" value="NEG71324.1"/>
    <property type="molecule type" value="Genomic_DNA"/>
</dbReference>
<evidence type="ECO:0000313" key="3">
    <source>
        <dbReference type="Proteomes" id="UP000469943"/>
    </source>
</evidence>
<feature type="compositionally biased region" description="Basic residues" evidence="1">
    <location>
        <begin position="7"/>
        <end position="23"/>
    </location>
</feature>
<comment type="caution">
    <text evidence="2">The sequence shown here is derived from an EMBL/GenBank/DDBJ whole genome shotgun (WGS) entry which is preliminary data.</text>
</comment>
<reference evidence="2 3" key="1">
    <citation type="submission" date="2019-10" db="EMBL/GenBank/DDBJ databases">
        <title>Bifidobacterium from non-human primates.</title>
        <authorList>
            <person name="Modesto M."/>
        </authorList>
    </citation>
    <scope>NUCLEOTIDE SEQUENCE [LARGE SCALE GENOMIC DNA]</scope>
    <source>
        <strain evidence="2 3">TREM</strain>
    </source>
</reference>
<feature type="region of interest" description="Disordered" evidence="1">
    <location>
        <begin position="1"/>
        <end position="59"/>
    </location>
</feature>
<name>A0A7K3TAW7_9BIFI</name>
<organism evidence="2 3">
    <name type="scientific">Bifidobacterium ramosum</name>
    <dbReference type="NCBI Taxonomy" id="1798158"/>
    <lineage>
        <taxon>Bacteria</taxon>
        <taxon>Bacillati</taxon>
        <taxon>Actinomycetota</taxon>
        <taxon>Actinomycetes</taxon>
        <taxon>Bifidobacteriales</taxon>
        <taxon>Bifidobacteriaceae</taxon>
        <taxon>Bifidobacterium</taxon>
    </lineage>
</organism>
<evidence type="ECO:0000313" key="2">
    <source>
        <dbReference type="EMBL" id="NEG71324.1"/>
    </source>
</evidence>
<gene>
    <name evidence="2" type="ORF">GFD24_03630</name>
</gene>
<dbReference type="AlphaFoldDB" id="A0A7K3TAW7"/>
<dbReference type="Proteomes" id="UP000469943">
    <property type="component" value="Unassembled WGS sequence"/>
</dbReference>
<sequence>MSTTILRRARRRMRQVSVMRRRHWSDCGSVNGNVTTNGQEPRADANDVRERPERKVDDD</sequence>
<evidence type="ECO:0000256" key="1">
    <source>
        <dbReference type="SAM" id="MobiDB-lite"/>
    </source>
</evidence>
<protein>
    <submittedName>
        <fullName evidence="2">Uncharacterized protein</fullName>
    </submittedName>
</protein>
<accession>A0A7K3TAW7</accession>
<feature type="compositionally biased region" description="Polar residues" evidence="1">
    <location>
        <begin position="28"/>
        <end position="39"/>
    </location>
</feature>
<proteinExistence type="predicted"/>
<feature type="compositionally biased region" description="Basic and acidic residues" evidence="1">
    <location>
        <begin position="41"/>
        <end position="59"/>
    </location>
</feature>
<dbReference type="RefSeq" id="WP_152357901.1">
    <property type="nucleotide sequence ID" value="NZ_WBSM01000002.1"/>
</dbReference>